<comment type="caution">
    <text evidence="4">The sequence shown here is derived from an EMBL/GenBank/DDBJ whole genome shotgun (WGS) entry which is preliminary data.</text>
</comment>
<proteinExistence type="predicted"/>
<evidence type="ECO:0000259" key="3">
    <source>
        <dbReference type="Pfam" id="PF25967"/>
    </source>
</evidence>
<protein>
    <submittedName>
        <fullName evidence="4">Efflux RND transporter periplasmic adaptor subunit</fullName>
    </submittedName>
</protein>
<dbReference type="Proteomes" id="UP001332243">
    <property type="component" value="Unassembled WGS sequence"/>
</dbReference>
<feature type="domain" description="Multidrug resistance protein MdtA-like C-terminal permuted SH3" evidence="3">
    <location>
        <begin position="253"/>
        <end position="311"/>
    </location>
</feature>
<organism evidence="4 5">
    <name type="scientific">Plantactinospora sonchi</name>
    <dbReference type="NCBI Taxonomy" id="1544735"/>
    <lineage>
        <taxon>Bacteria</taxon>
        <taxon>Bacillati</taxon>
        <taxon>Actinomycetota</taxon>
        <taxon>Actinomycetes</taxon>
        <taxon>Micromonosporales</taxon>
        <taxon>Micromonosporaceae</taxon>
        <taxon>Plantactinospora</taxon>
    </lineage>
</organism>
<sequence length="332" mass="33550">MGRRSLLGTAALLVLLPLAGCQEAAPTPEPPGLAARGTTMTTVKPTRQDLDNRLSLAGTVTMNPVFGVAAPVSGQIRYFDVDPPQSTSTRPTRVANIWKSGQAHRVDVPSGAVFAGRLVDDRSTVTAGMPVVSAKRIGYGLVADIDGAQAYQISDAVATVQAQITNGPGPFACKVLGTIAALPAGTLPEPPVVEPPAADPSAPPVVVPPLDPRERVEPSEPTGMRLVCTAPAKVKLINGASATLQVVTARASDALVLPVEAVAGGQGSGKVDVVGPDGTRETRDVVLGLSDGKVVQIKSGLTGDENVAVPGPDLPAAPPGEPGGPGDPKGGK</sequence>
<dbReference type="PANTHER" id="PTHR30469">
    <property type="entry name" value="MULTIDRUG RESISTANCE PROTEIN MDTA"/>
    <property type="match status" value="1"/>
</dbReference>
<dbReference type="EMBL" id="JAZGQK010000034">
    <property type="protein sequence ID" value="MEE6263113.1"/>
    <property type="molecule type" value="Genomic_DNA"/>
</dbReference>
<evidence type="ECO:0000256" key="1">
    <source>
        <dbReference type="SAM" id="MobiDB-lite"/>
    </source>
</evidence>
<dbReference type="RefSeq" id="WP_331218050.1">
    <property type="nucleotide sequence ID" value="NZ_JAZGQK010000034.1"/>
</dbReference>
<dbReference type="Pfam" id="PF25967">
    <property type="entry name" value="RND-MFP_C"/>
    <property type="match status" value="1"/>
</dbReference>
<evidence type="ECO:0000313" key="5">
    <source>
        <dbReference type="Proteomes" id="UP001332243"/>
    </source>
</evidence>
<keyword evidence="2" id="KW-0732">Signal</keyword>
<feature type="compositionally biased region" description="Pro residues" evidence="1">
    <location>
        <begin position="194"/>
        <end position="210"/>
    </location>
</feature>
<feature type="compositionally biased region" description="Pro residues" evidence="1">
    <location>
        <begin position="312"/>
        <end position="322"/>
    </location>
</feature>
<evidence type="ECO:0000256" key="2">
    <source>
        <dbReference type="SAM" id="SignalP"/>
    </source>
</evidence>
<gene>
    <name evidence="4" type="ORF">V1633_32000</name>
</gene>
<keyword evidence="5" id="KW-1185">Reference proteome</keyword>
<feature type="region of interest" description="Disordered" evidence="1">
    <location>
        <begin position="301"/>
        <end position="332"/>
    </location>
</feature>
<accession>A0ABU7S2U7</accession>
<dbReference type="Gene3D" id="2.40.420.20">
    <property type="match status" value="1"/>
</dbReference>
<dbReference type="InterPro" id="IPR058627">
    <property type="entry name" value="MdtA-like_C"/>
</dbReference>
<evidence type="ECO:0000313" key="4">
    <source>
        <dbReference type="EMBL" id="MEE6263113.1"/>
    </source>
</evidence>
<reference evidence="4 5" key="1">
    <citation type="submission" date="2024-01" db="EMBL/GenBank/DDBJ databases">
        <title>Genome insights into Plantactinospora sonchi sp. nov.</title>
        <authorList>
            <person name="Wang L."/>
        </authorList>
    </citation>
    <scope>NUCLEOTIDE SEQUENCE [LARGE SCALE GENOMIC DNA]</scope>
    <source>
        <strain evidence="4 5">NEAU-QY2</strain>
    </source>
</reference>
<feature type="signal peptide" evidence="2">
    <location>
        <begin position="1"/>
        <end position="24"/>
    </location>
</feature>
<feature type="chain" id="PRO_5047181288" evidence="2">
    <location>
        <begin position="25"/>
        <end position="332"/>
    </location>
</feature>
<feature type="compositionally biased region" description="Gly residues" evidence="1">
    <location>
        <begin position="323"/>
        <end position="332"/>
    </location>
</feature>
<name>A0ABU7S2U7_9ACTN</name>
<feature type="region of interest" description="Disordered" evidence="1">
    <location>
        <begin position="194"/>
        <end position="219"/>
    </location>
</feature>